<comment type="caution">
    <text evidence="2">The sequence shown here is derived from an EMBL/GenBank/DDBJ whole genome shotgun (WGS) entry which is preliminary data.</text>
</comment>
<dbReference type="EMBL" id="RXGB01000312">
    <property type="protein sequence ID" value="TMX04002.1"/>
    <property type="molecule type" value="Genomic_DNA"/>
</dbReference>
<evidence type="ECO:0008006" key="3">
    <source>
        <dbReference type="Google" id="ProtNLM"/>
    </source>
</evidence>
<accession>A0A6N2CH06</accession>
<name>A0A6N2CH06_SOLCI</name>
<reference evidence="2" key="1">
    <citation type="submission" date="2019-05" db="EMBL/GenBank/DDBJ databases">
        <title>The de novo reference genome and transcriptome assemblies of the wild tomato species Solanum chilense.</title>
        <authorList>
            <person name="Stam R."/>
            <person name="Nosenko T."/>
            <person name="Hoerger A.C."/>
            <person name="Stephan W."/>
            <person name="Seidel M.A."/>
            <person name="Kuhn J.M.M."/>
            <person name="Haberer G."/>
            <person name="Tellier A."/>
        </authorList>
    </citation>
    <scope>NUCLEOTIDE SEQUENCE</scope>
    <source>
        <tissue evidence="2">Mature leaves</tissue>
    </source>
</reference>
<proteinExistence type="predicted"/>
<dbReference type="AlphaFoldDB" id="A0A6N2CH06"/>
<feature type="region of interest" description="Disordered" evidence="1">
    <location>
        <begin position="139"/>
        <end position="161"/>
    </location>
</feature>
<organism evidence="2">
    <name type="scientific">Solanum chilense</name>
    <name type="common">Tomato</name>
    <name type="synonym">Lycopersicon chilense</name>
    <dbReference type="NCBI Taxonomy" id="4083"/>
    <lineage>
        <taxon>Eukaryota</taxon>
        <taxon>Viridiplantae</taxon>
        <taxon>Streptophyta</taxon>
        <taxon>Embryophyta</taxon>
        <taxon>Tracheophyta</taxon>
        <taxon>Spermatophyta</taxon>
        <taxon>Magnoliopsida</taxon>
        <taxon>eudicotyledons</taxon>
        <taxon>Gunneridae</taxon>
        <taxon>Pentapetalae</taxon>
        <taxon>asterids</taxon>
        <taxon>lamiids</taxon>
        <taxon>Solanales</taxon>
        <taxon>Solanaceae</taxon>
        <taxon>Solanoideae</taxon>
        <taxon>Solaneae</taxon>
        <taxon>Solanum</taxon>
        <taxon>Solanum subgen. Lycopersicon</taxon>
    </lineage>
</organism>
<evidence type="ECO:0000313" key="2">
    <source>
        <dbReference type="EMBL" id="TMX04002.1"/>
    </source>
</evidence>
<protein>
    <recommendedName>
        <fullName evidence="3">Gag-pol polyprotein</fullName>
    </recommendedName>
</protein>
<feature type="compositionally biased region" description="Basic residues" evidence="1">
    <location>
        <begin position="227"/>
        <end position="237"/>
    </location>
</feature>
<feature type="compositionally biased region" description="Basic and acidic residues" evidence="1">
    <location>
        <begin position="146"/>
        <end position="160"/>
    </location>
</feature>
<evidence type="ECO:0000256" key="1">
    <source>
        <dbReference type="SAM" id="MobiDB-lite"/>
    </source>
</evidence>
<gene>
    <name evidence="2" type="ORF">EJD97_012228</name>
</gene>
<sequence length="249" mass="27948">MNTRKTPARRVEENDVQEEIPLQVEEIEKVVQVPQGTQGDKVPIVGGGNDVLVVTLELSNSDTREGLLALAQAMTTQLNLSMVPRLNAVESTMKSCLLYFVRMNPFIFLGSKVGEDPQEFLDVVYEKLEWSGSSDQEQFRFKKRSQTQEEPRSAKVKLEKGGGSQNVKPTCVTCGKRHYGECLRGTESCYGCGKEGQKVRDYFNIAYKGKEGKQVNPSVPKDDAPTKRRVYALRTRREKPGDNDDELIP</sequence>
<feature type="region of interest" description="Disordered" evidence="1">
    <location>
        <begin position="211"/>
        <end position="249"/>
    </location>
</feature>